<dbReference type="AlphaFoldDB" id="A0A6P8WQ73"/>
<evidence type="ECO:0000313" key="2">
    <source>
        <dbReference type="Proteomes" id="UP000515160"/>
    </source>
</evidence>
<dbReference type="Proteomes" id="UP000515160">
    <property type="component" value="Chromosome 3"/>
</dbReference>
<feature type="compositionally biased region" description="Basic residues" evidence="1">
    <location>
        <begin position="324"/>
        <end position="348"/>
    </location>
</feature>
<evidence type="ECO:0000256" key="1">
    <source>
        <dbReference type="SAM" id="MobiDB-lite"/>
    </source>
</evidence>
<protein>
    <submittedName>
        <fullName evidence="3">Uncharacterized protein LOC117569021</fullName>
    </submittedName>
</protein>
<proteinExistence type="predicted"/>
<dbReference type="GeneID" id="117569021"/>
<dbReference type="OrthoDB" id="6624851at2759"/>
<sequence>MAKKKKGKKGKKGKKDPCAINITDQMLKPMMPTMDECDECCQCQCECDCSPEIQPCFIQPTRPDPGPEAYDEFEACLNGSGLTIRVLKNTHKVESVNDGSQNPNLGPDDDPVYKNSIDDCPSQNCLNDLLQRSDFARKHIQRRTCGSIVNHPKIPKIRANIKYSGNDACDADDYYVPFSKIKEACDNADAKVDCYRSQVCDRNEAKVDCYRRRLCGGGAPVIPAVPPSNQRSCCMQVEAKDIKDTMKGVNLDTRKKGIEVCYKTCDETDSDVFLVKLGSKSKSQHKKNTIEIELRTPKQPVTLPMSKVTTETYVTEALLDAAKGKGKGKGKGKKGGKGKGKGKGKKKK</sequence>
<organism evidence="2 3">
    <name type="scientific">Drosophila albomicans</name>
    <name type="common">Fruit fly</name>
    <dbReference type="NCBI Taxonomy" id="7291"/>
    <lineage>
        <taxon>Eukaryota</taxon>
        <taxon>Metazoa</taxon>
        <taxon>Ecdysozoa</taxon>
        <taxon>Arthropoda</taxon>
        <taxon>Hexapoda</taxon>
        <taxon>Insecta</taxon>
        <taxon>Pterygota</taxon>
        <taxon>Neoptera</taxon>
        <taxon>Endopterygota</taxon>
        <taxon>Diptera</taxon>
        <taxon>Brachycera</taxon>
        <taxon>Muscomorpha</taxon>
        <taxon>Ephydroidea</taxon>
        <taxon>Drosophilidae</taxon>
        <taxon>Drosophila</taxon>
    </lineage>
</organism>
<accession>A0A6P8WQ73</accession>
<dbReference type="RefSeq" id="XP_034105901.1">
    <property type="nucleotide sequence ID" value="XM_034250010.2"/>
</dbReference>
<gene>
    <name evidence="3" type="primary">LOC117569021</name>
</gene>
<evidence type="ECO:0000313" key="3">
    <source>
        <dbReference type="RefSeq" id="XP_034105901.1"/>
    </source>
</evidence>
<name>A0A6P8WQ73_DROAB</name>
<keyword evidence="2" id="KW-1185">Reference proteome</keyword>
<feature type="region of interest" description="Disordered" evidence="1">
    <location>
        <begin position="323"/>
        <end position="348"/>
    </location>
</feature>
<reference evidence="3" key="1">
    <citation type="submission" date="2025-08" db="UniProtKB">
        <authorList>
            <consortium name="RefSeq"/>
        </authorList>
    </citation>
    <scope>IDENTIFICATION</scope>
    <source>
        <strain evidence="3">15112-1751.03</strain>
        <tissue evidence="3">Whole Adult</tissue>
    </source>
</reference>